<organism evidence="1 2">
    <name type="scientific">Hypoxylon rubiginosum</name>
    <dbReference type="NCBI Taxonomy" id="110542"/>
    <lineage>
        <taxon>Eukaryota</taxon>
        <taxon>Fungi</taxon>
        <taxon>Dikarya</taxon>
        <taxon>Ascomycota</taxon>
        <taxon>Pezizomycotina</taxon>
        <taxon>Sordariomycetes</taxon>
        <taxon>Xylariomycetidae</taxon>
        <taxon>Xylariales</taxon>
        <taxon>Hypoxylaceae</taxon>
        <taxon>Hypoxylon</taxon>
    </lineage>
</organism>
<dbReference type="Proteomes" id="UP001497700">
    <property type="component" value="Unassembled WGS sequence"/>
</dbReference>
<proteinExistence type="predicted"/>
<accession>A0ACB9YQD4</accession>
<gene>
    <name evidence="1" type="ORF">F4820DRAFT_67276</name>
</gene>
<comment type="caution">
    <text evidence="1">The sequence shown here is derived from an EMBL/GenBank/DDBJ whole genome shotgun (WGS) entry which is preliminary data.</text>
</comment>
<evidence type="ECO:0000313" key="1">
    <source>
        <dbReference type="EMBL" id="KAI4861437.1"/>
    </source>
</evidence>
<name>A0ACB9YQD4_9PEZI</name>
<sequence length="642" mass="73070">MRLLDVYELKLHEFHGSDIPKYAILSHTWAEGEVSLQDLQAGRGPSKAGYQKIVEACEKAKKDQLLWIWVDTCCIDKTSSAELSEAINSMYRWYNESDICYAYLSDVVDELSDARSPPWHMDKVPRWFSRAWTLQELIAPQRFIFYNRGWSYIEHRSQEEIATAVSRITRIPLEVIQGVETLYPYSVAEKMSWAAHRSSTRLEDRAYSLLGLFDINMPLLYGEGDKAFIRLQEEILKETDDHSLLCWTVPEDSPRAWTLQSVFAKSPDDFVGSGNIRGNLFDSGAPSAVTNRGLEVRLSLKPRNYDLSSHLFFGNSTCYTYDAALNASELKSGVAVNQLSIILVRTPQISLRHSQSVNRYARLATPILGRTNMSDAYMKEIISAVKSRAELIYIHKTLFNWEHDRFGAGGIHLQNIPISTELCRLCPPPQGPNHDYAVQKVFFSGLAKEIDGAYSFEPKLIGGKMMWSPIYGCIVFGDQSGEAPDPNQLVAHPQFVILGIDSSTKRDPSYVLIAWDDELVHFSVRQGQFRPEEFRIAYYPISGRYVIVNTLEEMLELRMKVLDRLDPGTHKINYRYIYGEIARTRATIGDYDTEFVLEREDPNTTAGEAAGKRIHFLVRASFSKIQATKPKKSLAIRKKVAR</sequence>
<reference evidence="1 2" key="1">
    <citation type="journal article" date="2022" name="New Phytol.">
        <title>Ecological generalism drives hyperdiversity of secondary metabolite gene clusters in xylarialean endophytes.</title>
        <authorList>
            <person name="Franco M.E.E."/>
            <person name="Wisecaver J.H."/>
            <person name="Arnold A.E."/>
            <person name="Ju Y.M."/>
            <person name="Slot J.C."/>
            <person name="Ahrendt S."/>
            <person name="Moore L.P."/>
            <person name="Eastman K.E."/>
            <person name="Scott K."/>
            <person name="Konkel Z."/>
            <person name="Mondo S.J."/>
            <person name="Kuo A."/>
            <person name="Hayes R.D."/>
            <person name="Haridas S."/>
            <person name="Andreopoulos B."/>
            <person name="Riley R."/>
            <person name="LaButti K."/>
            <person name="Pangilinan J."/>
            <person name="Lipzen A."/>
            <person name="Amirebrahimi M."/>
            <person name="Yan J."/>
            <person name="Adam C."/>
            <person name="Keymanesh K."/>
            <person name="Ng V."/>
            <person name="Louie K."/>
            <person name="Northen T."/>
            <person name="Drula E."/>
            <person name="Henrissat B."/>
            <person name="Hsieh H.M."/>
            <person name="Youens-Clark K."/>
            <person name="Lutzoni F."/>
            <person name="Miadlikowska J."/>
            <person name="Eastwood D.C."/>
            <person name="Hamelin R.C."/>
            <person name="Grigoriev I.V."/>
            <person name="U'Ren J.M."/>
        </authorList>
    </citation>
    <scope>NUCLEOTIDE SEQUENCE [LARGE SCALE GENOMIC DNA]</scope>
    <source>
        <strain evidence="1 2">CBS 119005</strain>
    </source>
</reference>
<keyword evidence="2" id="KW-1185">Reference proteome</keyword>
<protein>
    <submittedName>
        <fullName evidence="1">HET-domain-containing protein</fullName>
    </submittedName>
</protein>
<dbReference type="EMBL" id="MU393552">
    <property type="protein sequence ID" value="KAI4861437.1"/>
    <property type="molecule type" value="Genomic_DNA"/>
</dbReference>
<evidence type="ECO:0000313" key="2">
    <source>
        <dbReference type="Proteomes" id="UP001497700"/>
    </source>
</evidence>